<reference evidence="7 8" key="1">
    <citation type="submission" date="2013-08" db="EMBL/GenBank/DDBJ databases">
        <authorList>
            <person name="Weinstock G."/>
            <person name="Sodergren E."/>
            <person name="Wylie T."/>
            <person name="Fulton L."/>
            <person name="Fulton R."/>
            <person name="Fronick C."/>
            <person name="O'Laughlin M."/>
            <person name="Godfrey J."/>
            <person name="Miner T."/>
            <person name="Herter B."/>
            <person name="Appelbaum E."/>
            <person name="Cordes M."/>
            <person name="Lek S."/>
            <person name="Wollam A."/>
            <person name="Pepin K.H."/>
            <person name="Palsikar V.B."/>
            <person name="Mitreva M."/>
            <person name="Wilson R.K."/>
        </authorList>
    </citation>
    <scope>NUCLEOTIDE SEQUENCE [LARGE SCALE GENOMIC DNA]</scope>
    <source>
        <strain evidence="7 8">ATCC BAA-474</strain>
    </source>
</reference>
<dbReference type="GO" id="GO:0005886">
    <property type="term" value="C:plasma membrane"/>
    <property type="evidence" value="ECO:0007669"/>
    <property type="project" value="UniProtKB-SubCell"/>
</dbReference>
<feature type="transmembrane region" description="Helical" evidence="6">
    <location>
        <begin position="191"/>
        <end position="214"/>
    </location>
</feature>
<keyword evidence="2" id="KW-1003">Cell membrane</keyword>
<feature type="transmembrane region" description="Helical" evidence="6">
    <location>
        <begin position="343"/>
        <end position="361"/>
    </location>
</feature>
<name>U7UXL3_9FUSO</name>
<feature type="transmembrane region" description="Helical" evidence="6">
    <location>
        <begin position="467"/>
        <end position="489"/>
    </location>
</feature>
<evidence type="ECO:0000256" key="2">
    <source>
        <dbReference type="ARBA" id="ARBA00022475"/>
    </source>
</evidence>
<gene>
    <name evidence="7" type="ORF">HMPREF0202_02968</name>
</gene>
<protein>
    <recommendedName>
        <fullName evidence="9">C4-dicarboxylate anaerobic carrier</fullName>
    </recommendedName>
</protein>
<dbReference type="EMBL" id="AXZF01000202">
    <property type="protein sequence ID" value="ERT63198.1"/>
    <property type="molecule type" value="Genomic_DNA"/>
</dbReference>
<feature type="transmembrane region" description="Helical" evidence="6">
    <location>
        <begin position="33"/>
        <end position="55"/>
    </location>
</feature>
<dbReference type="InterPro" id="IPR051679">
    <property type="entry name" value="DASS-Related_Transporters"/>
</dbReference>
<evidence type="ECO:0000256" key="4">
    <source>
        <dbReference type="ARBA" id="ARBA00022989"/>
    </source>
</evidence>
<dbReference type="Pfam" id="PF03606">
    <property type="entry name" value="DcuC"/>
    <property type="match status" value="1"/>
</dbReference>
<keyword evidence="8" id="KW-1185">Reference proteome</keyword>
<evidence type="ECO:0000313" key="8">
    <source>
        <dbReference type="Proteomes" id="UP000017081"/>
    </source>
</evidence>
<keyword evidence="3 6" id="KW-0812">Transmembrane</keyword>
<accession>U7UXL3</accession>
<dbReference type="AlphaFoldDB" id="U7UXL3"/>
<dbReference type="HOGENOM" id="CLU_035307_0_1_0"/>
<dbReference type="PATRIC" id="fig|1319815.3.peg.2813"/>
<dbReference type="RefSeq" id="WP_023052485.1">
    <property type="nucleotide sequence ID" value="NZ_CP173060.2"/>
</dbReference>
<keyword evidence="5 6" id="KW-0472">Membrane</keyword>
<dbReference type="InterPro" id="IPR018385">
    <property type="entry name" value="C4_dicarb_anaerob_car-like"/>
</dbReference>
<dbReference type="STRING" id="1319815.HMPREF0202_02968"/>
<dbReference type="PANTHER" id="PTHR43652:SF2">
    <property type="entry name" value="BASIC AMINO ACID ANTIPORTER YFCC-RELATED"/>
    <property type="match status" value="1"/>
</dbReference>
<feature type="transmembrane region" description="Helical" evidence="6">
    <location>
        <begin position="286"/>
        <end position="306"/>
    </location>
</feature>
<feature type="transmembrane region" description="Helical" evidence="6">
    <location>
        <begin position="312"/>
        <end position="331"/>
    </location>
</feature>
<comment type="subcellular location">
    <subcellularLocation>
        <location evidence="1">Cell membrane</location>
        <topology evidence="1">Multi-pass membrane protein</topology>
    </subcellularLocation>
</comment>
<organism evidence="7 8">
    <name type="scientific">Cetobacterium somerae ATCC BAA-474</name>
    <dbReference type="NCBI Taxonomy" id="1319815"/>
    <lineage>
        <taxon>Bacteria</taxon>
        <taxon>Fusobacteriati</taxon>
        <taxon>Fusobacteriota</taxon>
        <taxon>Fusobacteriia</taxon>
        <taxon>Fusobacteriales</taxon>
        <taxon>Fusobacteriaceae</taxon>
        <taxon>Cetobacterium</taxon>
    </lineage>
</organism>
<dbReference type="eggNOG" id="COG1288">
    <property type="taxonomic scope" value="Bacteria"/>
</dbReference>
<evidence type="ECO:0000256" key="5">
    <source>
        <dbReference type="ARBA" id="ARBA00023136"/>
    </source>
</evidence>
<evidence type="ECO:0008006" key="9">
    <source>
        <dbReference type="Google" id="ProtNLM"/>
    </source>
</evidence>
<feature type="transmembrane region" description="Helical" evidence="6">
    <location>
        <begin position="140"/>
        <end position="158"/>
    </location>
</feature>
<feature type="transmembrane region" description="Helical" evidence="6">
    <location>
        <begin position="381"/>
        <end position="401"/>
    </location>
</feature>
<feature type="transmembrane region" description="Helical" evidence="6">
    <location>
        <begin position="164"/>
        <end position="184"/>
    </location>
</feature>
<feature type="transmembrane region" description="Helical" evidence="6">
    <location>
        <begin position="226"/>
        <end position="244"/>
    </location>
</feature>
<dbReference type="Proteomes" id="UP000017081">
    <property type="component" value="Unassembled WGS sequence"/>
</dbReference>
<evidence type="ECO:0000313" key="7">
    <source>
        <dbReference type="EMBL" id="ERT63198.1"/>
    </source>
</evidence>
<evidence type="ECO:0000256" key="6">
    <source>
        <dbReference type="SAM" id="Phobius"/>
    </source>
</evidence>
<feature type="transmembrane region" description="Helical" evidence="6">
    <location>
        <begin position="94"/>
        <end position="119"/>
    </location>
</feature>
<proteinExistence type="predicted"/>
<dbReference type="PANTHER" id="PTHR43652">
    <property type="entry name" value="BASIC AMINO ACID ANTIPORTER YFCC-RELATED"/>
    <property type="match status" value="1"/>
</dbReference>
<comment type="caution">
    <text evidence="7">The sequence shown here is derived from an EMBL/GenBank/DDBJ whole genome shotgun (WGS) entry which is preliminary data.</text>
</comment>
<evidence type="ECO:0000256" key="3">
    <source>
        <dbReference type="ARBA" id="ARBA00022692"/>
    </source>
</evidence>
<keyword evidence="4 6" id="KW-1133">Transmembrane helix</keyword>
<sequence length="491" mass="52737">MSSESNLNLKNSGGVGTKGKELKIEKFKIPHTYVIIAGMIILSFIGTYIIPAGVYERVKDVNSGRMIIAPETFTYVANTPVKFFSFTEHNLFTVLIRGLQATSGIVFFTFLVCGFFNMIQKTGAIDSGIAKVAYLFRNKGMLLIPVVMFVFSIGGVAIGMNTEAIAFVPLGVLLARALGFDAMVGMAMVALGAGVGFIGGFINPFTVGVAHSIAGLPIYSGMGFRVAVYIVLYVATVLYIMRYARKVKENPFSSVVFDLEVKQKAMSNTSTNNQEIPDLTLRQKGVLLVMLVGFITLTYGVLKHGWGTEQLISIFMFMGIASSFVAGISPTNSANNFLDGARGVVFGALAVGLARGILVVLEDGQIIDTILFYLSSKISSLPGVISALLMYCVQIITNLFIPSGSGQAATTMPIMAPLGDMIGVSRQTVVLAFQYGDGFTNYINPTAGGLMSYLAISQISYEKWVKWVAPLMGIWLSIGAAAIVIAYFIGY</sequence>
<evidence type="ECO:0000256" key="1">
    <source>
        <dbReference type="ARBA" id="ARBA00004651"/>
    </source>
</evidence>